<name>A0A5Q0BL57_9GAMM</name>
<dbReference type="SUPFAM" id="SSF52777">
    <property type="entry name" value="CoA-dependent acyltransferases"/>
    <property type="match status" value="2"/>
</dbReference>
<dbReference type="GO" id="GO:0031177">
    <property type="term" value="F:phosphopantetheine binding"/>
    <property type="evidence" value="ECO:0007669"/>
    <property type="project" value="InterPro"/>
</dbReference>
<dbReference type="InterPro" id="IPR000873">
    <property type="entry name" value="AMP-dep_synth/lig_dom"/>
</dbReference>
<evidence type="ECO:0000256" key="4">
    <source>
        <dbReference type="SAM" id="MobiDB-lite"/>
    </source>
</evidence>
<evidence type="ECO:0000313" key="7">
    <source>
        <dbReference type="Proteomes" id="UP000325755"/>
    </source>
</evidence>
<accession>A0A5Q0BL57</accession>
<dbReference type="InParanoid" id="A0A5Q0BL57"/>
<dbReference type="Gene3D" id="3.30.300.30">
    <property type="match status" value="1"/>
</dbReference>
<dbReference type="InterPro" id="IPR020806">
    <property type="entry name" value="PKS_PP-bd"/>
</dbReference>
<dbReference type="GO" id="GO:0072330">
    <property type="term" value="P:monocarboxylic acid biosynthetic process"/>
    <property type="evidence" value="ECO:0007669"/>
    <property type="project" value="UniProtKB-ARBA"/>
</dbReference>
<dbReference type="Gene3D" id="3.40.50.1820">
    <property type="entry name" value="alpha/beta hydrolase"/>
    <property type="match status" value="1"/>
</dbReference>
<dbReference type="PROSITE" id="PS00012">
    <property type="entry name" value="PHOSPHOPANTETHEINE"/>
    <property type="match status" value="1"/>
</dbReference>
<dbReference type="InterPro" id="IPR020845">
    <property type="entry name" value="AMP-binding_CS"/>
</dbReference>
<dbReference type="GO" id="GO:0043041">
    <property type="term" value="P:amino acid activation for nonribosomal peptide biosynthetic process"/>
    <property type="evidence" value="ECO:0007669"/>
    <property type="project" value="TreeGrafter"/>
</dbReference>
<dbReference type="SMART" id="SM00823">
    <property type="entry name" value="PKS_PP"/>
    <property type="match status" value="1"/>
</dbReference>
<dbReference type="PROSITE" id="PS50075">
    <property type="entry name" value="CARRIER"/>
    <property type="match status" value="1"/>
</dbReference>
<dbReference type="FunFam" id="3.30.300.30:FF:000010">
    <property type="entry name" value="Enterobactin synthetase component F"/>
    <property type="match status" value="1"/>
</dbReference>
<evidence type="ECO:0000259" key="5">
    <source>
        <dbReference type="PROSITE" id="PS50075"/>
    </source>
</evidence>
<dbReference type="SUPFAM" id="SSF47336">
    <property type="entry name" value="ACP-like"/>
    <property type="match status" value="1"/>
</dbReference>
<dbReference type="GO" id="GO:0003824">
    <property type="term" value="F:catalytic activity"/>
    <property type="evidence" value="ECO:0007669"/>
    <property type="project" value="InterPro"/>
</dbReference>
<dbReference type="NCBIfam" id="TIGR01733">
    <property type="entry name" value="AA-adenyl-dom"/>
    <property type="match status" value="1"/>
</dbReference>
<feature type="region of interest" description="Disordered" evidence="4">
    <location>
        <begin position="1"/>
        <end position="27"/>
    </location>
</feature>
<dbReference type="GO" id="GO:0005829">
    <property type="term" value="C:cytosol"/>
    <property type="evidence" value="ECO:0007669"/>
    <property type="project" value="TreeGrafter"/>
</dbReference>
<dbReference type="Pfam" id="PF13193">
    <property type="entry name" value="AMP-binding_C"/>
    <property type="match status" value="1"/>
</dbReference>
<comment type="cofactor">
    <cofactor evidence="1">
        <name>pantetheine 4'-phosphate</name>
        <dbReference type="ChEBI" id="CHEBI:47942"/>
    </cofactor>
</comment>
<dbReference type="OrthoDB" id="9757559at2"/>
<dbReference type="Pfam" id="PF00668">
    <property type="entry name" value="Condensation"/>
    <property type="match status" value="1"/>
</dbReference>
<dbReference type="Gene3D" id="2.30.38.10">
    <property type="entry name" value="Luciferase, Domain 3"/>
    <property type="match status" value="1"/>
</dbReference>
<dbReference type="Pfam" id="PF00501">
    <property type="entry name" value="AMP-binding"/>
    <property type="match status" value="1"/>
</dbReference>
<keyword evidence="2" id="KW-0596">Phosphopantetheine</keyword>
<dbReference type="FunFam" id="1.10.1200.10:FF:000016">
    <property type="entry name" value="Non-ribosomal peptide synthase"/>
    <property type="match status" value="1"/>
</dbReference>
<dbReference type="AlphaFoldDB" id="A0A5Q0BL57"/>
<evidence type="ECO:0000256" key="3">
    <source>
        <dbReference type="ARBA" id="ARBA00022553"/>
    </source>
</evidence>
<organism evidence="6 7">
    <name type="scientific">Candidatus Methylospira mobilis</name>
    <dbReference type="NCBI Taxonomy" id="1808979"/>
    <lineage>
        <taxon>Bacteria</taxon>
        <taxon>Pseudomonadati</taxon>
        <taxon>Pseudomonadota</taxon>
        <taxon>Gammaproteobacteria</taxon>
        <taxon>Methylococcales</taxon>
        <taxon>Methylococcaceae</taxon>
        <taxon>Candidatus Methylospira</taxon>
    </lineage>
</organism>
<evidence type="ECO:0000256" key="1">
    <source>
        <dbReference type="ARBA" id="ARBA00001957"/>
    </source>
</evidence>
<keyword evidence="7" id="KW-1185">Reference proteome</keyword>
<dbReference type="InterPro" id="IPR025110">
    <property type="entry name" value="AMP-bd_C"/>
</dbReference>
<evidence type="ECO:0000256" key="2">
    <source>
        <dbReference type="ARBA" id="ARBA00022450"/>
    </source>
</evidence>
<dbReference type="Pfam" id="PF00550">
    <property type="entry name" value="PP-binding"/>
    <property type="match status" value="1"/>
</dbReference>
<dbReference type="Gene3D" id="3.40.50.980">
    <property type="match status" value="2"/>
</dbReference>
<dbReference type="PANTHER" id="PTHR45527">
    <property type="entry name" value="NONRIBOSOMAL PEPTIDE SYNTHETASE"/>
    <property type="match status" value="1"/>
</dbReference>
<dbReference type="CDD" id="cd05930">
    <property type="entry name" value="A_NRPS"/>
    <property type="match status" value="1"/>
</dbReference>
<dbReference type="SUPFAM" id="SSF56801">
    <property type="entry name" value="Acetyl-CoA synthetase-like"/>
    <property type="match status" value="1"/>
</dbReference>
<proteinExistence type="predicted"/>
<dbReference type="Proteomes" id="UP000325755">
    <property type="component" value="Chromosome"/>
</dbReference>
<dbReference type="GO" id="GO:0044550">
    <property type="term" value="P:secondary metabolite biosynthetic process"/>
    <property type="evidence" value="ECO:0007669"/>
    <property type="project" value="UniProtKB-ARBA"/>
</dbReference>
<dbReference type="PROSITE" id="PS00455">
    <property type="entry name" value="AMP_BINDING"/>
    <property type="match status" value="1"/>
</dbReference>
<feature type="compositionally biased region" description="Basic and acidic residues" evidence="4">
    <location>
        <begin position="1"/>
        <end position="13"/>
    </location>
</feature>
<sequence>MKKTTAENLREQKMQTNQDPAEQKAKLSAAKRALLEKQLRGRLTAAAGSETITKRPVADPALLSFPQQRLWFLSRMDSANVAYNIPTALHLSGQLNIPLLTLTVNEIVRRHEILRTKFDLAGDQAIQIIRPELPIEIEVQDLSALPPQEQEPEVLRRAREDGAYRFDLQNGPLLRVNLLDLGKQEYVLLFTLHHIVFDGWSAAVLFEEFATLYLSFAENRLPALPPVPIQYADYAYWQRQQLQGERLEKLVAYWRRQLADVPALLELPTDRPRPPIQSGAGAVYSFRVDRLLAERLREISRKQGATLFVTLVSVFSVLLHRYSGQQDFCIGASVANRSRPEFEALIGLFANMLVLRAELAENPRFTDFLRRMRTVSLEAQEYQDLPFEKLVEELNPMRDRSYSPYFQVIFVMHNMPSGKWEVPGLQVRYLPIDFGSAKSDLTFHITEDNDGFDAAFEYSTDLFEKNTIERMATHFGTLLKTIAAQPETRVGDLPLLTEKEYRQLSDWSHGAALLSCDDGMLHERFEAVALAQPEQIAVICGDRQLSYCELNRRAEQWARLLRLQGIVPEMRVGLCAERSIEAIVGMIAILKAGGAYVPLDPSAPPERLDALLRDCAAGLLLTQAHLKARLRTEIPTLCLDDAEAVELRVSGDDRSCPPYRPVSAQQAAYLIYTSGSTGKPKAVLVSHANAAASTAARLREYGEQPEGFMLLSSFAFDSSVAGIFWTLSHGGRLCIAQEGKHQEPNSLAAAIERDRPSHLLCLPSLYGLLLESCKADQTNSLRCVIVAGETCPTTLIKQHYQRLPGTILYNEYGPTEATVWCSVYKTHPQDGNIDRAVSIGAPIAGYQLYILDPQMNFAPVGVPGEVYIGGAGVARGYLQRPGLTAEKFVPNPYEEYGARLYRSGDLARRHADGMIEFLGRVDNQVKIRGFRIEPGEIEMRLLRHPLVKETAVLVREDRPGDKRIAAYIVPAGQTPAGSNISASETLRAYLKETLPDYMIPASFVILEQLPLMTNGKLDRNALPVPIIEGRFSGSGAVPLNPVEEAVAAIWKEILGAGHIDIHDNFFDLGGHSLSAIQVIVRIQDRFGIEISVAELFDAPTIYTLSQILMQQQSEPADEEMLALLAELEQLPDGEAQRLLNDLAI</sequence>
<evidence type="ECO:0000313" key="6">
    <source>
        <dbReference type="EMBL" id="QFY44573.1"/>
    </source>
</evidence>
<feature type="domain" description="Carrier" evidence="5">
    <location>
        <begin position="1037"/>
        <end position="1112"/>
    </location>
</feature>
<dbReference type="InterPro" id="IPR001242">
    <property type="entry name" value="Condensation_dom"/>
</dbReference>
<dbReference type="FunCoup" id="A0A5Q0BL57">
    <property type="interactions" value="71"/>
</dbReference>
<keyword evidence="3" id="KW-0597">Phosphoprotein</keyword>
<dbReference type="FunFam" id="3.40.50.12780:FF:000012">
    <property type="entry name" value="Non-ribosomal peptide synthetase"/>
    <property type="match status" value="1"/>
</dbReference>
<dbReference type="InterPro" id="IPR010071">
    <property type="entry name" value="AA_adenyl_dom"/>
</dbReference>
<dbReference type="InterPro" id="IPR023213">
    <property type="entry name" value="CAT-like_dom_sf"/>
</dbReference>
<dbReference type="PANTHER" id="PTHR45527:SF1">
    <property type="entry name" value="FATTY ACID SYNTHASE"/>
    <property type="match status" value="1"/>
</dbReference>
<dbReference type="KEGG" id="mmob:F6R98_19675"/>
<dbReference type="InterPro" id="IPR006162">
    <property type="entry name" value="Ppantetheine_attach_site"/>
</dbReference>
<dbReference type="CDD" id="cd19531">
    <property type="entry name" value="LCL_NRPS-like"/>
    <property type="match status" value="1"/>
</dbReference>
<gene>
    <name evidence="6" type="ORF">F6R98_19675</name>
</gene>
<dbReference type="FunFam" id="3.40.50.980:FF:000001">
    <property type="entry name" value="Non-ribosomal peptide synthetase"/>
    <property type="match status" value="1"/>
</dbReference>
<dbReference type="InterPro" id="IPR036736">
    <property type="entry name" value="ACP-like_sf"/>
</dbReference>
<dbReference type="InterPro" id="IPR009081">
    <property type="entry name" value="PP-bd_ACP"/>
</dbReference>
<protein>
    <submittedName>
        <fullName evidence="6">Amino acid adenylation domain-containing protein</fullName>
    </submittedName>
</protein>
<dbReference type="FunFam" id="3.30.559.10:FF:000012">
    <property type="entry name" value="Non-ribosomal peptide synthetase"/>
    <property type="match status" value="1"/>
</dbReference>
<dbReference type="FunFam" id="2.30.38.10:FF:000001">
    <property type="entry name" value="Non-ribosomal peptide synthetase PvdI"/>
    <property type="match status" value="1"/>
</dbReference>
<dbReference type="EMBL" id="CP044205">
    <property type="protein sequence ID" value="QFY44573.1"/>
    <property type="molecule type" value="Genomic_DNA"/>
</dbReference>
<dbReference type="InterPro" id="IPR029058">
    <property type="entry name" value="AB_hydrolase_fold"/>
</dbReference>
<reference evidence="6 7" key="1">
    <citation type="submission" date="2019-09" db="EMBL/GenBank/DDBJ databases">
        <title>Ecophysiology of the spiral-shaped methanotroph Methylospira mobilis as revealed by the complete genome sequence.</title>
        <authorList>
            <person name="Oshkin I.Y."/>
            <person name="Dedysh S.N."/>
            <person name="Miroshnikov K."/>
            <person name="Danilova O.V."/>
            <person name="Hakobyan A."/>
            <person name="Liesack W."/>
        </authorList>
    </citation>
    <scope>NUCLEOTIDE SEQUENCE [LARGE SCALE GENOMIC DNA]</scope>
    <source>
        <strain evidence="6 7">Shm1</strain>
    </source>
</reference>
<dbReference type="Gene3D" id="3.30.559.30">
    <property type="entry name" value="Nonribosomal peptide synthetase, condensation domain"/>
    <property type="match status" value="1"/>
</dbReference>
<dbReference type="Gene3D" id="3.30.559.10">
    <property type="entry name" value="Chloramphenicol acetyltransferase-like domain"/>
    <property type="match status" value="1"/>
</dbReference>
<dbReference type="InterPro" id="IPR045851">
    <property type="entry name" value="AMP-bd_C_sf"/>
</dbReference>